<dbReference type="PANTHER" id="PTHR30437">
    <property type="entry name" value="TRANSCRIPTION ELONGATION FACTOR GREA"/>
    <property type="match status" value="1"/>
</dbReference>
<gene>
    <name evidence="2" type="ORF">H2LOC_003810</name>
</gene>
<evidence type="ECO:0000313" key="2">
    <source>
        <dbReference type="EMBL" id="QGM44883.1"/>
    </source>
</evidence>
<proteinExistence type="predicted"/>
<dbReference type="Proteomes" id="UP000309061">
    <property type="component" value="Chromosome"/>
</dbReference>
<dbReference type="KEGG" id="mhey:H2LOC_003810"/>
<dbReference type="InterPro" id="IPR023459">
    <property type="entry name" value="Tscrpt_elong_fac_GreA/B_fam"/>
</dbReference>
<dbReference type="GO" id="GO:0032784">
    <property type="term" value="P:regulation of DNA-templated transcription elongation"/>
    <property type="evidence" value="ECO:0007669"/>
    <property type="project" value="InterPro"/>
</dbReference>
<dbReference type="RefSeq" id="WP_136495174.1">
    <property type="nucleotide sequence ID" value="NZ_CP046052.1"/>
</dbReference>
<dbReference type="GO" id="GO:0003746">
    <property type="term" value="F:translation elongation factor activity"/>
    <property type="evidence" value="ECO:0007669"/>
    <property type="project" value="UniProtKB-KW"/>
</dbReference>
<dbReference type="GO" id="GO:0006354">
    <property type="term" value="P:DNA-templated transcription elongation"/>
    <property type="evidence" value="ECO:0007669"/>
    <property type="project" value="TreeGrafter"/>
</dbReference>
<evidence type="ECO:0000313" key="3">
    <source>
        <dbReference type="Proteomes" id="UP000309061"/>
    </source>
</evidence>
<dbReference type="InterPro" id="IPR036953">
    <property type="entry name" value="GreA/GreB_C_sf"/>
</dbReference>
<reference evidence="2 3" key="1">
    <citation type="submission" date="2019-11" db="EMBL/GenBank/DDBJ databases">
        <title>The genome sequence of Methylocystis heyeri.</title>
        <authorList>
            <person name="Oshkin I.Y."/>
            <person name="Miroshnikov K."/>
            <person name="Dedysh S.N."/>
        </authorList>
    </citation>
    <scope>NUCLEOTIDE SEQUENCE [LARGE SCALE GENOMIC DNA]</scope>
    <source>
        <strain evidence="2 3">H2</strain>
    </source>
</reference>
<dbReference type="PANTHER" id="PTHR30437:SF6">
    <property type="entry name" value="TRANSCRIPTION ELONGATION FACTOR GREB"/>
    <property type="match status" value="1"/>
</dbReference>
<dbReference type="InterPro" id="IPR001437">
    <property type="entry name" value="Tscrpt_elong_fac_GreA/B_C"/>
</dbReference>
<dbReference type="EMBL" id="CP046052">
    <property type="protein sequence ID" value="QGM44883.1"/>
    <property type="molecule type" value="Genomic_DNA"/>
</dbReference>
<accession>A0A6B8KEL7</accession>
<organism evidence="2 3">
    <name type="scientific">Methylocystis heyeri</name>
    <dbReference type="NCBI Taxonomy" id="391905"/>
    <lineage>
        <taxon>Bacteria</taxon>
        <taxon>Pseudomonadati</taxon>
        <taxon>Pseudomonadota</taxon>
        <taxon>Alphaproteobacteria</taxon>
        <taxon>Hyphomicrobiales</taxon>
        <taxon>Methylocystaceae</taxon>
        <taxon>Methylocystis</taxon>
    </lineage>
</organism>
<sequence length="154" mass="16944">MSSAFIREQDDIVREDLADRPVSRFRNLVTPEGYAQIEAEIARQQAEAERATLAADLHAQALAQRELRYWISRRGSAEVVQPIADKSLVRFGHSVTLELASGEKMSFRIVGEDEADPAKGLLPHVAPLAKALFGKSVGDTVEAIHEDARIVAIK</sequence>
<dbReference type="Gene3D" id="3.10.50.30">
    <property type="entry name" value="Transcription elongation factor, GreA/GreB, C-terminal domain"/>
    <property type="match status" value="1"/>
</dbReference>
<dbReference type="AlphaFoldDB" id="A0A6B8KEL7"/>
<dbReference type="OrthoDB" id="8537952at2"/>
<protein>
    <submittedName>
        <fullName evidence="2">Transcription elongation factor</fullName>
    </submittedName>
</protein>
<dbReference type="SUPFAM" id="SSF54534">
    <property type="entry name" value="FKBP-like"/>
    <property type="match status" value="1"/>
</dbReference>
<name>A0A6B8KEL7_9HYPH</name>
<keyword evidence="3" id="KW-1185">Reference proteome</keyword>
<dbReference type="GO" id="GO:0070063">
    <property type="term" value="F:RNA polymerase binding"/>
    <property type="evidence" value="ECO:0007669"/>
    <property type="project" value="InterPro"/>
</dbReference>
<feature type="domain" description="Transcription elongation factor GreA/GreB C-terminal" evidence="1">
    <location>
        <begin position="87"/>
        <end position="145"/>
    </location>
</feature>
<dbReference type="GO" id="GO:0003677">
    <property type="term" value="F:DNA binding"/>
    <property type="evidence" value="ECO:0007669"/>
    <property type="project" value="InterPro"/>
</dbReference>
<keyword evidence="2" id="KW-0251">Elongation factor</keyword>
<dbReference type="Pfam" id="PF01272">
    <property type="entry name" value="GreA_GreB"/>
    <property type="match status" value="1"/>
</dbReference>
<evidence type="ECO:0000259" key="1">
    <source>
        <dbReference type="Pfam" id="PF01272"/>
    </source>
</evidence>
<keyword evidence="2" id="KW-0648">Protein biosynthesis</keyword>